<feature type="repeat" description="TPR" evidence="2">
    <location>
        <begin position="1140"/>
        <end position="1173"/>
    </location>
</feature>
<dbReference type="PROSITE" id="PS50293">
    <property type="entry name" value="TPR_REGION"/>
    <property type="match status" value="10"/>
</dbReference>
<feature type="repeat" description="TPR" evidence="2">
    <location>
        <begin position="1182"/>
        <end position="1215"/>
    </location>
</feature>
<sequence length="1418" mass="158493">MPGNDIRLLALDGGGVRGLSSLMILQNLMSTIDSDSPPKPCDYFDMICGTSTGGLIAIMLGRLRMTVDECITAYTSLSDKVFEKKSHRVKINGQLQGRFDTVALEQAVKQILVDNGHSEDALLKDPSKTACKVFVCATSKETGDTVCLTSYRPRGLAHLYDSTKIWQACRATSAATTFFDPIAIGPFQEQFVDGALGANNPVYSLWNQAQDVWADQLRGSLRCLVSIGTGVPALTPVRDDVLGIGATLKKLATETETTAEQFRRDKSSLDDEGRYYRFNVARGLEDVGLEESRKQREIAAATGRYVASQDVFRQMKECANGLARKHYFGSYKTPFSLDGVPASSNFVDRPSDTADLEKYLLPRRSHSRQTRKVFVLHGLGGVGKTQLAIDFARHHQATFSSVFWLDGRSEDRLRGSIAGCVNRIPKGQILSTGQNQSEAHGKDDLDAAVASVMEWLARPDNGDWLLIFDNVDQDHEQGGVTGAYDLRRYLPGDHGAILVTTRLSRLAQLGESRRLAKVDLSLSRIIFGKWYGGELGSDCDQLLELLDGLPLALAQAASYLREKGIDVTTYVQIYKHQWDELMGSRDASSRPLLDYEQGSIATTWMVSFKEIEKKSTDAASLLRLWAFLDNKQLWHGLLGAAGRADRWPAWLREMARKEVRFLDSIGLLLRYSMVETQEGSTGSYSMHPVVHRWASFLDGDQQKHESARLALVVVGSSVLTRESKEYWVFQQKLLPHAERCAEWMREALSDAGVWYIGDELVMFSLHMLGILYSDQGKFKEAEEMYERALEGKEKALGPHHPSTLNTVNSLGLLYSDQGKFKKAEEMYERALDGYEKALGPHHTSTLDTVHNLGLLYKDQGKFKEAEEMYERALEGKEKALGPHRTSTLDTVNNLGNLYSDQGQIKEAEEMYERALEGYEKALGPYHTSTLSTVNNLGNLYNHQGKFKEAEEMYERALEGKEEALGPHHTSTLDTVHNLGSLYNHQGKFKEAEEMYRRALEGKEKALGPHHTSTLRTVNNLGNLYNHQGKFKEAEEMYERALEGNEEALGPYHILTLNTVHNLGILYNHQGKFKEAEEMYERALEGKEKALGPHHTSTLSTVNNLGNLYSDQGKFKEAEEMYEQALEGREKALGPHHTSTLDSVHCLGILYKDQGKFKKAEEMYDRALEGYEKALGPHHTSTLDTVNNLGILYSDQGKFKEAEEMYERALEGKEEALGPHHTSTLDTVNNLGSLYSDQGQIKEAEEMYGRALEGSEKALGPHHISTLSTVNNLGNLYSDQGKFKEAEEMYKRALEGKEEALGPHHTSTLDTVNNLGLLYKDQGKFKEAEEMYERALEGREKALGPYHTSTLDSVHCLGILYSDQGKFKKAEEMYDRALHGFQTALGPNHPKSSMVMRNIESLQGICSLQGRAAHPGRLD</sequence>
<reference evidence="5" key="1">
    <citation type="journal article" date="2021" name="Nat. Commun.">
        <title>Genetic determinants of endophytism in the Arabidopsis root mycobiome.</title>
        <authorList>
            <person name="Mesny F."/>
            <person name="Miyauchi S."/>
            <person name="Thiergart T."/>
            <person name="Pickel B."/>
            <person name="Atanasova L."/>
            <person name="Karlsson M."/>
            <person name="Huettel B."/>
            <person name="Barry K.W."/>
            <person name="Haridas S."/>
            <person name="Chen C."/>
            <person name="Bauer D."/>
            <person name="Andreopoulos W."/>
            <person name="Pangilinan J."/>
            <person name="LaButti K."/>
            <person name="Riley R."/>
            <person name="Lipzen A."/>
            <person name="Clum A."/>
            <person name="Drula E."/>
            <person name="Henrissat B."/>
            <person name="Kohler A."/>
            <person name="Grigoriev I.V."/>
            <person name="Martin F.M."/>
            <person name="Hacquard S."/>
        </authorList>
    </citation>
    <scope>NUCLEOTIDE SEQUENCE</scope>
    <source>
        <strain evidence="5">MPI-CAGE-AT-0147</strain>
    </source>
</reference>
<keyword evidence="6" id="KW-1185">Reference proteome</keyword>
<dbReference type="InterPro" id="IPR027417">
    <property type="entry name" value="P-loop_NTPase"/>
</dbReference>
<feature type="repeat" description="TPR" evidence="2">
    <location>
        <begin position="888"/>
        <end position="921"/>
    </location>
</feature>
<dbReference type="InterPro" id="IPR053137">
    <property type="entry name" value="NLR-like"/>
</dbReference>
<evidence type="ECO:0000256" key="2">
    <source>
        <dbReference type="PROSITE-ProRule" id="PRU00339"/>
    </source>
</evidence>
<evidence type="ECO:0000256" key="3">
    <source>
        <dbReference type="PROSITE-ProRule" id="PRU01161"/>
    </source>
</evidence>
<comment type="caution">
    <text evidence="5">The sequence shown here is derived from an EMBL/GenBank/DDBJ whole genome shotgun (WGS) entry which is preliminary data.</text>
</comment>
<feature type="active site" description="Nucleophile" evidence="3">
    <location>
        <position position="51"/>
    </location>
</feature>
<feature type="short sequence motif" description="GXSXG" evidence="3">
    <location>
        <begin position="49"/>
        <end position="53"/>
    </location>
</feature>
<dbReference type="SUPFAM" id="SSF52540">
    <property type="entry name" value="P-loop containing nucleoside triphosphate hydrolases"/>
    <property type="match status" value="1"/>
</dbReference>
<proteinExistence type="predicted"/>
<dbReference type="Proteomes" id="UP000738349">
    <property type="component" value="Unassembled WGS sequence"/>
</dbReference>
<feature type="repeat" description="TPR" evidence="2">
    <location>
        <begin position="1014"/>
        <end position="1047"/>
    </location>
</feature>
<feature type="active site" description="Proton acceptor" evidence="3">
    <location>
        <position position="193"/>
    </location>
</feature>
<feature type="repeat" description="TPR" evidence="2">
    <location>
        <begin position="1224"/>
        <end position="1257"/>
    </location>
</feature>
<dbReference type="InterPro" id="IPR002641">
    <property type="entry name" value="PNPLA_dom"/>
</dbReference>
<dbReference type="Pfam" id="PF01734">
    <property type="entry name" value="Patatin"/>
    <property type="match status" value="1"/>
</dbReference>
<feature type="repeat" description="TPR" evidence="2">
    <location>
        <begin position="1098"/>
        <end position="1131"/>
    </location>
</feature>
<feature type="repeat" description="TPR" evidence="2">
    <location>
        <begin position="846"/>
        <end position="879"/>
    </location>
</feature>
<feature type="repeat" description="TPR" evidence="2">
    <location>
        <begin position="762"/>
        <end position="795"/>
    </location>
</feature>
<feature type="repeat" description="TPR" evidence="2">
    <location>
        <begin position="1056"/>
        <end position="1089"/>
    </location>
</feature>
<evidence type="ECO:0000259" key="4">
    <source>
        <dbReference type="PROSITE" id="PS51635"/>
    </source>
</evidence>
<dbReference type="InterPro" id="IPR019734">
    <property type="entry name" value="TPR_rpt"/>
</dbReference>
<dbReference type="GO" id="GO:0016787">
    <property type="term" value="F:hydrolase activity"/>
    <property type="evidence" value="ECO:0007669"/>
    <property type="project" value="UniProtKB-UniRule"/>
</dbReference>
<dbReference type="SUPFAM" id="SSF52151">
    <property type="entry name" value="FabD/lysophospholipase-like"/>
    <property type="match status" value="1"/>
</dbReference>
<evidence type="ECO:0000256" key="1">
    <source>
        <dbReference type="ARBA" id="ARBA00023098"/>
    </source>
</evidence>
<dbReference type="Gene3D" id="3.40.50.300">
    <property type="entry name" value="P-loop containing nucleotide triphosphate hydrolases"/>
    <property type="match status" value="1"/>
</dbReference>
<feature type="repeat" description="TPR" evidence="2">
    <location>
        <begin position="972"/>
        <end position="1005"/>
    </location>
</feature>
<dbReference type="Gene3D" id="3.40.1090.10">
    <property type="entry name" value="Cytosolic phospholipase A2 catalytic domain"/>
    <property type="match status" value="1"/>
</dbReference>
<dbReference type="PROSITE" id="PS51635">
    <property type="entry name" value="PNPLA"/>
    <property type="match status" value="1"/>
</dbReference>
<dbReference type="GO" id="GO:0016042">
    <property type="term" value="P:lipid catabolic process"/>
    <property type="evidence" value="ECO:0007669"/>
    <property type="project" value="UniProtKB-UniRule"/>
</dbReference>
<dbReference type="InterPro" id="IPR016035">
    <property type="entry name" value="Acyl_Trfase/lysoPLipase"/>
</dbReference>
<name>A0A9P9CXZ2_9HYPO</name>
<dbReference type="SMART" id="SM00028">
    <property type="entry name" value="TPR"/>
    <property type="match status" value="15"/>
</dbReference>
<keyword evidence="3" id="KW-0378">Hydrolase</keyword>
<dbReference type="PANTHER" id="PTHR46082:SF6">
    <property type="entry name" value="AAA+ ATPASE DOMAIN-CONTAINING PROTEIN-RELATED"/>
    <property type="match status" value="1"/>
</dbReference>
<evidence type="ECO:0000313" key="5">
    <source>
        <dbReference type="EMBL" id="KAH7108967.1"/>
    </source>
</evidence>
<evidence type="ECO:0000313" key="6">
    <source>
        <dbReference type="Proteomes" id="UP000738349"/>
    </source>
</evidence>
<dbReference type="Pfam" id="PF13374">
    <property type="entry name" value="TPR_10"/>
    <property type="match status" value="3"/>
</dbReference>
<dbReference type="Pfam" id="PF13424">
    <property type="entry name" value="TPR_12"/>
    <property type="match status" value="6"/>
</dbReference>
<accession>A0A9P9CXZ2</accession>
<feature type="repeat" description="TPR" evidence="2">
    <location>
        <begin position="1308"/>
        <end position="1341"/>
    </location>
</feature>
<dbReference type="GO" id="GO:0046486">
    <property type="term" value="P:glycerolipid metabolic process"/>
    <property type="evidence" value="ECO:0007669"/>
    <property type="project" value="UniProtKB-ARBA"/>
</dbReference>
<protein>
    <recommendedName>
        <fullName evidence="4">PNPLA domain-containing protein</fullName>
    </recommendedName>
</protein>
<feature type="domain" description="PNPLA" evidence="4">
    <location>
        <begin position="9"/>
        <end position="206"/>
    </location>
</feature>
<feature type="repeat" description="TPR" evidence="2">
    <location>
        <begin position="930"/>
        <end position="963"/>
    </location>
</feature>
<dbReference type="InterPro" id="IPR011990">
    <property type="entry name" value="TPR-like_helical_dom_sf"/>
</dbReference>
<feature type="short sequence motif" description="GXGXXG" evidence="3">
    <location>
        <begin position="13"/>
        <end position="18"/>
    </location>
</feature>
<dbReference type="EMBL" id="JAGMUV010000056">
    <property type="protein sequence ID" value="KAH7108967.1"/>
    <property type="molecule type" value="Genomic_DNA"/>
</dbReference>
<keyword evidence="1 3" id="KW-0443">Lipid metabolism</keyword>
<feature type="repeat" description="TPR" evidence="2">
    <location>
        <begin position="1266"/>
        <end position="1299"/>
    </location>
</feature>
<feature type="short sequence motif" description="DGA/G" evidence="3">
    <location>
        <begin position="193"/>
        <end position="195"/>
    </location>
</feature>
<gene>
    <name evidence="5" type="ORF">EDB81DRAFT_430127</name>
</gene>
<dbReference type="CDD" id="cd07216">
    <property type="entry name" value="Pat17_PNPLA8_PNPLA9_like3"/>
    <property type="match status" value="1"/>
</dbReference>
<feature type="repeat" description="TPR" evidence="2">
    <location>
        <begin position="804"/>
        <end position="837"/>
    </location>
</feature>
<dbReference type="OrthoDB" id="1658288at2759"/>
<dbReference type="PRINTS" id="PR00381">
    <property type="entry name" value="KINESINLIGHT"/>
</dbReference>
<dbReference type="PANTHER" id="PTHR46082">
    <property type="entry name" value="ATP/GTP-BINDING PROTEIN-RELATED"/>
    <property type="match status" value="1"/>
</dbReference>
<keyword evidence="3" id="KW-0442">Lipid degradation</keyword>
<dbReference type="SUPFAM" id="SSF48452">
    <property type="entry name" value="TPR-like"/>
    <property type="match status" value="2"/>
</dbReference>
<organism evidence="5 6">
    <name type="scientific">Dactylonectria macrodidyma</name>
    <dbReference type="NCBI Taxonomy" id="307937"/>
    <lineage>
        <taxon>Eukaryota</taxon>
        <taxon>Fungi</taxon>
        <taxon>Dikarya</taxon>
        <taxon>Ascomycota</taxon>
        <taxon>Pezizomycotina</taxon>
        <taxon>Sordariomycetes</taxon>
        <taxon>Hypocreomycetidae</taxon>
        <taxon>Hypocreales</taxon>
        <taxon>Nectriaceae</taxon>
        <taxon>Dactylonectria</taxon>
    </lineage>
</organism>
<keyword evidence="2" id="KW-0802">TPR repeat</keyword>
<dbReference type="PROSITE" id="PS50005">
    <property type="entry name" value="TPR"/>
    <property type="match status" value="14"/>
</dbReference>
<dbReference type="Gene3D" id="1.25.40.10">
    <property type="entry name" value="Tetratricopeptide repeat domain"/>
    <property type="match status" value="4"/>
</dbReference>